<comment type="caution">
    <text evidence="1">The sequence shown here is derived from an EMBL/GenBank/DDBJ whole genome shotgun (WGS) entry which is preliminary data.</text>
</comment>
<proteinExistence type="predicted"/>
<evidence type="ECO:0008006" key="3">
    <source>
        <dbReference type="Google" id="ProtNLM"/>
    </source>
</evidence>
<reference evidence="1 2" key="1">
    <citation type="submission" date="2016-08" db="EMBL/GenBank/DDBJ databases">
        <title>A Parts List for Fungal Cellulosomes Revealed by Comparative Genomics.</title>
        <authorList>
            <consortium name="DOE Joint Genome Institute"/>
            <person name="Haitjema C.H."/>
            <person name="Gilmore S.P."/>
            <person name="Henske J.K."/>
            <person name="Solomon K.V."/>
            <person name="De Groot R."/>
            <person name="Kuo A."/>
            <person name="Mondo S.J."/>
            <person name="Salamov A.A."/>
            <person name="Labutti K."/>
            <person name="Zhao Z."/>
            <person name="Chiniquy J."/>
            <person name="Barry K."/>
            <person name="Brewer H.M."/>
            <person name="Purvine S.O."/>
            <person name="Wright A.T."/>
            <person name="Boxma B."/>
            <person name="Van Alen T."/>
            <person name="Hackstein J.H."/>
            <person name="Baker S.E."/>
            <person name="Grigoriev I.V."/>
            <person name="O'Malley M.A."/>
        </authorList>
    </citation>
    <scope>NUCLEOTIDE SEQUENCE [LARGE SCALE GENOMIC DNA]</scope>
    <source>
        <strain evidence="1 2">G1</strain>
    </source>
</reference>
<keyword evidence="2" id="KW-1185">Reference proteome</keyword>
<protein>
    <recommendedName>
        <fullName evidence="3">CoA-dependent acyltransferase</fullName>
    </recommendedName>
</protein>
<name>A0A1Y2FFZ5_9FUNG</name>
<accession>A0A1Y2FFZ5</accession>
<evidence type="ECO:0000313" key="1">
    <source>
        <dbReference type="EMBL" id="ORY82832.1"/>
    </source>
</evidence>
<organism evidence="1 2">
    <name type="scientific">Neocallimastix californiae</name>
    <dbReference type="NCBI Taxonomy" id="1754190"/>
    <lineage>
        <taxon>Eukaryota</taxon>
        <taxon>Fungi</taxon>
        <taxon>Fungi incertae sedis</taxon>
        <taxon>Chytridiomycota</taxon>
        <taxon>Chytridiomycota incertae sedis</taxon>
        <taxon>Neocallimastigomycetes</taxon>
        <taxon>Neocallimastigales</taxon>
        <taxon>Neocallimastigaceae</taxon>
        <taxon>Neocallimastix</taxon>
    </lineage>
</organism>
<dbReference type="Proteomes" id="UP000193920">
    <property type="component" value="Unassembled WGS sequence"/>
</dbReference>
<dbReference type="AlphaFoldDB" id="A0A1Y2FFZ5"/>
<dbReference type="OrthoDB" id="25399at2759"/>
<evidence type="ECO:0000313" key="2">
    <source>
        <dbReference type="Proteomes" id="UP000193920"/>
    </source>
</evidence>
<gene>
    <name evidence="1" type="ORF">LY90DRAFT_697459</name>
</gene>
<dbReference type="EMBL" id="MCOG01000008">
    <property type="protein sequence ID" value="ORY82832.1"/>
    <property type="molecule type" value="Genomic_DNA"/>
</dbReference>
<sequence>MWEEYIKKDNRIIRPLDGYECCLIGGYLNVTDVFPKFSVEDFKRNAQDNLSKIEIFNLTVKIMDGSSFWIKKPFKIHLEEVNWNENEEIENMLSNEYKTITPFQNVRDEEEKDVIVSFLFKICQLNNNKTKLTFSALHAVSDGRTVFYMYDLLRKIINGEQLEKMDTPLCSFNQLGNFHDLDPSIYNQPPKTWSEITELSVLPKLPKPEGYVTIHNIYDYPPISKFCKENNVTVQAMLIAMTTRATRKYNNLPKETPLWNYTPCDARPSQYATETFRNQKFFCNAGALFPCVIGQDTVLEDIKHCMQKLLESKPKLGNIAQILRSGMSVDPVTLKYTPPEKMPDFHKQAVVASSNIGRINGNNPLFNISMDCNNEFYSFATHCYHTDEKIYMATLMPINFDEKFKVYLKEEMDLIFKL</sequence>